<organism evidence="2 3">
    <name type="scientific">Lupinus angustifolius</name>
    <name type="common">Narrow-leaved blue lupine</name>
    <dbReference type="NCBI Taxonomy" id="3871"/>
    <lineage>
        <taxon>Eukaryota</taxon>
        <taxon>Viridiplantae</taxon>
        <taxon>Streptophyta</taxon>
        <taxon>Embryophyta</taxon>
        <taxon>Tracheophyta</taxon>
        <taxon>Spermatophyta</taxon>
        <taxon>Magnoliopsida</taxon>
        <taxon>eudicotyledons</taxon>
        <taxon>Gunneridae</taxon>
        <taxon>Pentapetalae</taxon>
        <taxon>rosids</taxon>
        <taxon>fabids</taxon>
        <taxon>Fabales</taxon>
        <taxon>Fabaceae</taxon>
        <taxon>Papilionoideae</taxon>
        <taxon>50 kb inversion clade</taxon>
        <taxon>genistoids sensu lato</taxon>
        <taxon>core genistoids</taxon>
        <taxon>Genisteae</taxon>
        <taxon>Lupinus</taxon>
    </lineage>
</organism>
<feature type="region of interest" description="Disordered" evidence="1">
    <location>
        <begin position="1861"/>
        <end position="1887"/>
    </location>
</feature>
<accession>A0A4P1RT43</accession>
<feature type="region of interest" description="Disordered" evidence="1">
    <location>
        <begin position="2222"/>
        <end position="2276"/>
    </location>
</feature>
<feature type="region of interest" description="Disordered" evidence="1">
    <location>
        <begin position="592"/>
        <end position="612"/>
    </location>
</feature>
<proteinExistence type="predicted"/>
<dbReference type="EMBL" id="CM007362">
    <property type="protein sequence ID" value="OIW17375.1"/>
    <property type="molecule type" value="Genomic_DNA"/>
</dbReference>
<dbReference type="PANTHER" id="PTHR34802:SF1">
    <property type="entry name" value="CHORISMATE SYNTHASE"/>
    <property type="match status" value="1"/>
</dbReference>
<protein>
    <submittedName>
        <fullName evidence="2">Uncharacterized protein</fullName>
    </submittedName>
</protein>
<feature type="region of interest" description="Disordered" evidence="1">
    <location>
        <begin position="1590"/>
        <end position="1616"/>
    </location>
</feature>
<feature type="compositionally biased region" description="Basic and acidic residues" evidence="1">
    <location>
        <begin position="192"/>
        <end position="201"/>
    </location>
</feature>
<feature type="compositionally biased region" description="Polar residues" evidence="1">
    <location>
        <begin position="1590"/>
        <end position="1601"/>
    </location>
</feature>
<feature type="region of interest" description="Disordered" evidence="1">
    <location>
        <begin position="1349"/>
        <end position="1437"/>
    </location>
</feature>
<feature type="compositionally biased region" description="Polar residues" evidence="1">
    <location>
        <begin position="70"/>
        <end position="96"/>
    </location>
</feature>
<feature type="region of interest" description="Disordered" evidence="1">
    <location>
        <begin position="1449"/>
        <end position="1495"/>
    </location>
</feature>
<name>A0A4P1RT43_LUPAN</name>
<keyword evidence="3" id="KW-1185">Reference proteome</keyword>
<dbReference type="Proteomes" id="UP000188354">
    <property type="component" value="Chromosome LG02"/>
</dbReference>
<evidence type="ECO:0000256" key="1">
    <source>
        <dbReference type="SAM" id="MobiDB-lite"/>
    </source>
</evidence>
<feature type="region of interest" description="Disordered" evidence="1">
    <location>
        <begin position="68"/>
        <end position="250"/>
    </location>
</feature>
<dbReference type="PANTHER" id="PTHR34802">
    <property type="entry name" value="CHORISMATE SYNTHASE"/>
    <property type="match status" value="1"/>
</dbReference>
<sequence length="2298" mass="254313">MSLENEDQNLLDQPTNHERHKNRNIKFSYTREFLLSFSELDTCKELPSGFDRSLLSEFEDALIDRHRSTGGLSTNSLRRNEYSSSLPTRGDTNSFLRGTRGKWDIRSSGPSDKDSDSQSERESDSGKHLSNQSRKSWQGPEHDGLLGSGSFPRPSGYEPGLSDPKFRANVNNQLNRANEPYQHSGPYKAPRSRRDTTHDNYNDETFGSSGECADEDRAEEERKRRTSFELMRKEHQRTFQEKQKLNQGKNKDAFDISSLVDDNDKRLVKRNNESTELPVILSALSGDSEKSSLAHIASTSRPLVPPGFASTLLERNFGVKTSTNNHAIEVGQLEPGVTSGTRIFSVNNERKSSIKRADDDQLHHRNTGLNVLTKNENILIISPAVDIQDINIGNSDQLRKQSALSETLETSRTSEFIQLHAEVKRTEAIGGFNQDDSHSILNKVLVNALSLKSGKTTGVIEHDDIADETRSPNAFHQSSKFAHWFVEEEKKPLDDFTHRPNDLLSLIVGGEKGGLDSDLEKSRHVAPVSPFQNAEPLYEHLTSNVAHNLIDNSEQLYKSHKPELVPAVLTCEDLEQSILSQVNENGLSLQESMEDNNSYTKTEQANSNRDNHASQQLLSLLQQGNCHKDIEQSSILDVGFSARVCNTEGAAIANIHDDPGEANADVSNSSKQLTLETLFGSSFMKELQSVGAPLSVQRGSVESAGADVSDSIMSLFPASDNGLPHVGKHTLNRHVSGILPSERTHQRLGFDDPQGDVNSLQLQSKFVKASGINGPDDIHFPEEDSLTAVGGPLQNFLFAGNSAKTDLSQDIPVDITGKQAALNPAFRVEQPVMGNQGLAYSRSPYDMRESGIPYQNLNVQRSSHLQPPQLNHTDPMFNQLNSHAHVNPFMKFMTPEGMVHRESPPNHQFHGNMHRPPFDQPSNALTGFDPPGHHSMLQQMHMQGNLPPPRLLRGFPRGVPPPAHPSNPITSFIQEPNPMQRFPLSRQSPFDGPGMPLQGKHTLNRHVSGILPSERTHQRLGFDDPQGDVNSLQLQSKFVKASGINGPDDIHFPEEDSLTAVGGPLQNFLFAGNSAKTDLSQDIPVDITGKQAALNPAFRVEQPVMGNQGLAYSRSPYDMRESGIPYQNLNVQRSSHLQPPQLNHTDPMFNQLNSHAHVNPFMKFMTPEGMVHRESPPNHQFHGNMHRPPFDQPSNALTGFDPPGHHSMLQQMHMQGNLPPPRLLRGFPRGVPPPAHPSNPITSFIQEPNPMQRFPLSRQSPFDGPGMPLQVPDVVRGRNHPETLQKLLEMELRNRRLEFSYTREFLLSLSELDSCKELPSNFDRSLLSEFKDALVDRHRSTGVLSTHSFRQNEYSSSPPTRGDTNSFLRGTHGKWDSRSSGRSDKDSDSQSERESDSGKRLSNQSHRPWQGPGHDGLLGSGSSPRPSGFAHELSGPKFRATGNYQLNRANETYQRSGPYKAPHSRRDTRDNLNDETFGSSAECADKDKAEEERKRRASFELMRKEQQKAFQEKQNLNPDKNKDVFDITSLLDDNDDRLVKRSNELAEPPVVSSALSDDSEKFSLAHIVSTSRLLVPPGFASTLVERNSGVKTSTNNRSTEVGQPEPGVTRGNHIFSENNEGKLSTKQADDDRPNHRITSLNVPIKNEKEDMLNISSALDIQGINIGNSDQLRKRSALSETLVASDTGEFFQLSAEVKGTEVIGGSIQGDSHAMLEKLFVNALSLKSGSTSSFVEHDDKAGETRSPHAFQSSKFAHWFVEEEKKPLDDFTHRPSDLLSLIVGGEKGGLQVSDLEKTQHVAPASLFQNAEPPYEHFTSTVAHTAIDNNPEQLYKSNIPELVPAVLTCEDLEQSILSQVKENGLSLQQPMQGKDSYTNTEQSNSNSDNHASQQLLSLLQKGTCHKDTEQSSIPDVHFPDMVCNTEGAAIANIHDDPGEASADVSKSSKQLTLETLFGTAFMKELQSVGAPLSVQRGSVESAGADVSDSIMSLFPASDNGLPHAGKHALNRHGSAILPSERTHQWLGFGDPQGDVNSLQLQSKFIKASGINGPNDIHFPEEDSLTAVGDPLQNFLFAGNSGKTDLSQDIPIDITGKRAALNPAFRVERPFMGNQEGLAYSRSPYDMREPGIPYQNLNVHRSSRLQPPQLNHMGPMFNQLDSQSHPPHMSPFMKLKTPDGMVHHESLTNYHFPGNMKLPPFDQPSNARTGFDPPAHHSMLQQMHMQGNLPPPHLFRGFPGGVPPPVQPSNPMQSFPFSGHHQSPFGVSGMPLQASDVASGRNDSEMLQRLFEMELRSRARPGI</sequence>
<dbReference type="Gramene" id="OIW17375">
    <property type="protein sequence ID" value="OIW17375"/>
    <property type="gene ID" value="TanjilG_22487"/>
</dbReference>
<dbReference type="STRING" id="3871.A0A4P1RT43"/>
<feature type="compositionally biased region" description="Basic and acidic residues" evidence="1">
    <location>
        <begin position="1483"/>
        <end position="1495"/>
    </location>
</feature>
<reference evidence="2 3" key="1">
    <citation type="journal article" date="2017" name="Plant Biotechnol. J.">
        <title>A comprehensive draft genome sequence for lupin (Lupinus angustifolius), an emerging health food: insights into plant-microbe interactions and legume evolution.</title>
        <authorList>
            <person name="Hane J.K."/>
            <person name="Ming Y."/>
            <person name="Kamphuis L.G."/>
            <person name="Nelson M.N."/>
            <person name="Garg G."/>
            <person name="Atkins C.A."/>
            <person name="Bayer P.E."/>
            <person name="Bravo A."/>
            <person name="Bringans S."/>
            <person name="Cannon S."/>
            <person name="Edwards D."/>
            <person name="Foley R."/>
            <person name="Gao L.L."/>
            <person name="Harrison M.J."/>
            <person name="Huang W."/>
            <person name="Hurgobin B."/>
            <person name="Li S."/>
            <person name="Liu C.W."/>
            <person name="McGrath A."/>
            <person name="Morahan G."/>
            <person name="Murray J."/>
            <person name="Weller J."/>
            <person name="Jian J."/>
            <person name="Singh K.B."/>
        </authorList>
    </citation>
    <scope>NUCLEOTIDE SEQUENCE [LARGE SCALE GENOMIC DNA]</scope>
    <source>
        <strain evidence="3">cv. Tanjil</strain>
        <tissue evidence="2">Whole plant</tissue>
    </source>
</reference>
<feature type="compositionally biased region" description="Basic and acidic residues" evidence="1">
    <location>
        <begin position="1373"/>
        <end position="1399"/>
    </location>
</feature>
<feature type="region of interest" description="Disordered" evidence="1">
    <location>
        <begin position="1214"/>
        <end position="1266"/>
    </location>
</feature>
<evidence type="ECO:0000313" key="3">
    <source>
        <dbReference type="Proteomes" id="UP000188354"/>
    </source>
</evidence>
<evidence type="ECO:0000313" key="2">
    <source>
        <dbReference type="EMBL" id="OIW17375.1"/>
    </source>
</evidence>
<feature type="compositionally biased region" description="Polar residues" evidence="1">
    <location>
        <begin position="1349"/>
        <end position="1368"/>
    </location>
</feature>
<feature type="compositionally biased region" description="Basic and acidic residues" evidence="1">
    <location>
        <begin position="101"/>
        <end position="127"/>
    </location>
</feature>
<feature type="compositionally biased region" description="Polar residues" evidence="1">
    <location>
        <begin position="592"/>
        <end position="608"/>
    </location>
</feature>
<gene>
    <name evidence="2" type="ORF">TanjilG_22487</name>
</gene>
<feature type="compositionally biased region" description="Basic and acidic residues" evidence="1">
    <location>
        <begin position="219"/>
        <end position="250"/>
    </location>
</feature>
<feature type="region of interest" description="Disordered" evidence="1">
    <location>
        <begin position="942"/>
        <end position="992"/>
    </location>
</feature>